<dbReference type="SFLD" id="SFLDS00003">
    <property type="entry name" value="Haloacid_Dehalogenase"/>
    <property type="match status" value="1"/>
</dbReference>
<evidence type="ECO:0000256" key="3">
    <source>
        <dbReference type="ARBA" id="ARBA00008746"/>
    </source>
</evidence>
<feature type="transmembrane region" description="Helical" evidence="18">
    <location>
        <begin position="277"/>
        <end position="302"/>
    </location>
</feature>
<evidence type="ECO:0000313" key="22">
    <source>
        <dbReference type="Proteomes" id="UP000564836"/>
    </source>
</evidence>
<keyword evidence="9 18" id="KW-0812">Transmembrane</keyword>
<evidence type="ECO:0000256" key="10">
    <source>
        <dbReference type="ARBA" id="ARBA00022741"/>
    </source>
</evidence>
<dbReference type="GO" id="GO:0016887">
    <property type="term" value="F:ATP hydrolysis activity"/>
    <property type="evidence" value="ECO:0007669"/>
    <property type="project" value="InterPro"/>
</dbReference>
<sequence>MIEQPSATALAAANFWQAPKDALYRALGSGPDGLSQVEADQRLAIFGANRADASESRSVLRKLGRRLWNPLIAMLLAAALVSGVSGDVGSFAIIATVLSLSLTLDIVQEHRAELTADALRESVAIQADAVRDGKDLSVPVTALVPGDVVKLRTGDLIPADGIVLEAQELQVNEALMTGEPFPTLKTDQPCTAMSPAEATNALFAGTSAVGGSGKMLIVKTGGQTRFGAIAAALAANAPPTALEQGVRKLGLLILRLTLFLTLFVLMAHLVAQRPAMASFLFAVALAVGLTPELLPMVMTVTLSRGARRMADRKVIVKRLSAIHDLGAMDTLCVDKTGTLTQAKITLEAHVDPQGRSSDRVLSLAGLNSAFQAGVRSPLDEAILSARGDGIDGWIRLSEVPFDFERRCLSVLVARNGEHMLIAKGAPESILARSVAVEIDGLAHPLDAAWQQRMADIEDRYAHDGFRLLAVAVRAIPPGQQAIAVGDEADLTMIGFCAFADPPKQDATSAIDALTSLGVTIKIVSGDHRAVVSHVAKSVGLQSDRIITGAEISELTDAALVARVDDIDLFARIDPDQKRRIIAALRHRNHVVGFMGDGVNDAPAIHAAHVGISVTGATEVARAAADMILLAPDLSVLAAGVREGRRTFANILKYVRMGTSSNFGNMLSMALASIVLPFLPLLPLQILLNNLIYDLSEIGIPFDEVDREDVARPEAWNMANILRFTIIMGVVSSLFDVITFAVLLKLFAADAALFQTGWFVESISTQILVIFVIRSRRMPWRANRPHIILIATSLGALIAGVALALGPWGRLFGFTALSVTFLATIAAIAAAYLISAEFAKRLAISSPESPRNGPSGKMPP</sequence>
<evidence type="ECO:0000256" key="14">
    <source>
        <dbReference type="ARBA" id="ARBA00022989"/>
    </source>
</evidence>
<dbReference type="SUPFAM" id="SSF56784">
    <property type="entry name" value="HAD-like"/>
    <property type="match status" value="1"/>
</dbReference>
<evidence type="ECO:0000313" key="20">
    <source>
        <dbReference type="EMBL" id="NYY95195.1"/>
    </source>
</evidence>
<keyword evidence="11" id="KW-0067">ATP-binding</keyword>
<evidence type="ECO:0000313" key="21">
    <source>
        <dbReference type="EMBL" id="UGX97989.1"/>
    </source>
</evidence>
<dbReference type="PANTHER" id="PTHR42861">
    <property type="entry name" value="CALCIUM-TRANSPORTING ATPASE"/>
    <property type="match status" value="1"/>
</dbReference>
<dbReference type="InterPro" id="IPR006415">
    <property type="entry name" value="P-type_ATPase_IIIB"/>
</dbReference>
<dbReference type="SMART" id="SM00831">
    <property type="entry name" value="Cation_ATPase_N"/>
    <property type="match status" value="1"/>
</dbReference>
<keyword evidence="8" id="KW-0597">Phosphoprotein</keyword>
<comment type="similarity">
    <text evidence="3">Belongs to the cation transport ATPase (P-type) (TC 3.A.3) family. Type IIIB subfamily.</text>
</comment>
<dbReference type="GO" id="GO:0015444">
    <property type="term" value="F:P-type magnesium transporter activity"/>
    <property type="evidence" value="ECO:0007669"/>
    <property type="project" value="UniProtKB-EC"/>
</dbReference>
<dbReference type="Proteomes" id="UP000564836">
    <property type="component" value="Chromosome"/>
</dbReference>
<dbReference type="InterPro" id="IPR044492">
    <property type="entry name" value="P_typ_ATPase_HD_dom"/>
</dbReference>
<dbReference type="SFLD" id="SFLDG00002">
    <property type="entry name" value="C1.7:_P-type_atpase_like"/>
    <property type="match status" value="1"/>
</dbReference>
<dbReference type="GO" id="GO:0005524">
    <property type="term" value="F:ATP binding"/>
    <property type="evidence" value="ECO:0007669"/>
    <property type="project" value="UniProtKB-KW"/>
</dbReference>
<dbReference type="InterPro" id="IPR004014">
    <property type="entry name" value="ATPase_P-typ_cation-transptr_N"/>
</dbReference>
<evidence type="ECO:0000256" key="8">
    <source>
        <dbReference type="ARBA" id="ARBA00022553"/>
    </source>
</evidence>
<keyword evidence="13" id="KW-1278">Translocase</keyword>
<reference evidence="21 22" key="3">
    <citation type="journal article" date="2022" name="Int. J. Syst. Evol. Microbiol.">
        <title>Strains of Bradyrhizobium barranii sp. nov. associated with legumes native to Canada are symbionts of soybeans and belong to different subspecies (subsp. barranii subsp. nov. and subsp. apii subsp. nov.) and symbiovars (sv. glycinearum and sv. septentrionale).</title>
        <authorList>
            <person name="Bromfield E.S.P."/>
            <person name="Cloutier S."/>
            <person name="Wasai-Hara S."/>
            <person name="Minamisawa K."/>
        </authorList>
    </citation>
    <scope>NUCLEOTIDE SEQUENCE [LARGE SCALE GENOMIC DNA]</scope>
    <source>
        <strain evidence="21 22">323S2</strain>
    </source>
</reference>
<keyword evidence="10" id="KW-0547">Nucleotide-binding</keyword>
<dbReference type="Pfam" id="PF13246">
    <property type="entry name" value="Cation_ATPase"/>
    <property type="match status" value="1"/>
</dbReference>
<dbReference type="InterPro" id="IPR008250">
    <property type="entry name" value="ATPase_P-typ_transduc_dom_A_sf"/>
</dbReference>
<proteinExistence type="inferred from homology"/>
<evidence type="ECO:0000256" key="9">
    <source>
        <dbReference type="ARBA" id="ARBA00022692"/>
    </source>
</evidence>
<reference evidence="20" key="2">
    <citation type="submission" date="2020-06" db="EMBL/GenBank/DDBJ databases">
        <title>Whole Genome Sequence of Bradyrhizobium sp. Strain 323S2.</title>
        <authorList>
            <person name="Bromfield E.S.P."/>
        </authorList>
    </citation>
    <scope>NUCLEOTIDE SEQUENCE [LARGE SCALE GENOMIC DNA]</scope>
    <source>
        <strain evidence="20">323S2</strain>
    </source>
</reference>
<dbReference type="SFLD" id="SFLDF00027">
    <property type="entry name" value="p-type_atpase"/>
    <property type="match status" value="1"/>
</dbReference>
<feature type="transmembrane region" description="Helical" evidence="18">
    <location>
        <begin position="785"/>
        <end position="804"/>
    </location>
</feature>
<dbReference type="PROSITE" id="PS00154">
    <property type="entry name" value="ATPASE_E1_E2"/>
    <property type="match status" value="1"/>
</dbReference>
<dbReference type="InterPro" id="IPR001757">
    <property type="entry name" value="P_typ_ATPase"/>
</dbReference>
<dbReference type="NCBIfam" id="TIGR01524">
    <property type="entry name" value="ATPase-IIIB_Mg"/>
    <property type="match status" value="1"/>
</dbReference>
<evidence type="ECO:0000259" key="19">
    <source>
        <dbReference type="SMART" id="SM00831"/>
    </source>
</evidence>
<dbReference type="RefSeq" id="WP_166341819.1">
    <property type="nucleotide sequence ID" value="NZ_CP088280.1"/>
</dbReference>
<feature type="transmembrane region" description="Helical" evidence="18">
    <location>
        <begin position="810"/>
        <end position="833"/>
    </location>
</feature>
<evidence type="ECO:0000256" key="4">
    <source>
        <dbReference type="ARBA" id="ARBA00012786"/>
    </source>
</evidence>
<dbReference type="Gene3D" id="3.40.50.1000">
    <property type="entry name" value="HAD superfamily/HAD-like"/>
    <property type="match status" value="1"/>
</dbReference>
<evidence type="ECO:0000256" key="16">
    <source>
        <dbReference type="ARBA" id="ARBA00029806"/>
    </source>
</evidence>
<keyword evidence="14 18" id="KW-1133">Transmembrane helix</keyword>
<comment type="subcellular location">
    <subcellularLocation>
        <location evidence="2">Cell inner membrane</location>
        <topology evidence="2">Multi-pass membrane protein</topology>
    </subcellularLocation>
</comment>
<evidence type="ECO:0000256" key="6">
    <source>
        <dbReference type="ARBA" id="ARBA00022475"/>
    </source>
</evidence>
<accession>A0A7Z0TWZ4</accession>
<dbReference type="InterPro" id="IPR018303">
    <property type="entry name" value="ATPase_P-typ_P_site"/>
</dbReference>
<dbReference type="PRINTS" id="PR01836">
    <property type="entry name" value="MGATPASE"/>
</dbReference>
<comment type="catalytic activity">
    <reaction evidence="17">
        <text>Mg(2+)(out) + ATP + H2O = Mg(2+)(in) + ADP + phosphate + H(+)</text>
        <dbReference type="Rhea" id="RHEA:10260"/>
        <dbReference type="ChEBI" id="CHEBI:15377"/>
        <dbReference type="ChEBI" id="CHEBI:15378"/>
        <dbReference type="ChEBI" id="CHEBI:18420"/>
        <dbReference type="ChEBI" id="CHEBI:30616"/>
        <dbReference type="ChEBI" id="CHEBI:43474"/>
        <dbReference type="ChEBI" id="CHEBI:456216"/>
        <dbReference type="EC" id="7.2.2.14"/>
    </reaction>
</comment>
<evidence type="ECO:0000256" key="2">
    <source>
        <dbReference type="ARBA" id="ARBA00004429"/>
    </source>
</evidence>
<dbReference type="EMBL" id="CP088280">
    <property type="protein sequence ID" value="UGX97989.1"/>
    <property type="molecule type" value="Genomic_DNA"/>
</dbReference>
<keyword evidence="12" id="KW-0460">Magnesium</keyword>
<feature type="transmembrane region" description="Helical" evidence="18">
    <location>
        <begin position="720"/>
        <end position="743"/>
    </location>
</feature>
<dbReference type="SUPFAM" id="SSF81665">
    <property type="entry name" value="Calcium ATPase, transmembrane domain M"/>
    <property type="match status" value="1"/>
</dbReference>
<evidence type="ECO:0000256" key="15">
    <source>
        <dbReference type="ARBA" id="ARBA00023136"/>
    </source>
</evidence>
<evidence type="ECO:0000256" key="11">
    <source>
        <dbReference type="ARBA" id="ARBA00022840"/>
    </source>
</evidence>
<evidence type="ECO:0000256" key="7">
    <source>
        <dbReference type="ARBA" id="ARBA00022519"/>
    </source>
</evidence>
<dbReference type="InterPro" id="IPR006068">
    <property type="entry name" value="ATPase_P-typ_cation-transptr_C"/>
</dbReference>
<keyword evidence="7" id="KW-0997">Cell inner membrane</keyword>
<dbReference type="AlphaFoldDB" id="A0A7Z0TWZ4"/>
<feature type="transmembrane region" description="Helical" evidence="18">
    <location>
        <begin position="755"/>
        <end position="773"/>
    </location>
</feature>
<feature type="transmembrane region" description="Helical" evidence="18">
    <location>
        <begin position="252"/>
        <end position="271"/>
    </location>
</feature>
<dbReference type="Gene3D" id="2.70.150.10">
    <property type="entry name" value="Calcium-transporting ATPase, cytoplasmic transduction domain A"/>
    <property type="match status" value="1"/>
</dbReference>
<name>A0A7Z0TWZ4_9BRAD</name>
<dbReference type="InterPro" id="IPR059000">
    <property type="entry name" value="ATPase_P-type_domA"/>
</dbReference>
<evidence type="ECO:0000256" key="18">
    <source>
        <dbReference type="SAM" id="Phobius"/>
    </source>
</evidence>
<reference evidence="21 22" key="1">
    <citation type="journal article" date="2017" name="Syst. Appl. Microbiol.">
        <title>Soybeans inoculated with root zone soils of Canadian native legumes harbour diverse and novel Bradyrhizobium spp. that possess agricultural potential.</title>
        <authorList>
            <person name="Bromfield E.S.P."/>
            <person name="Cloutier S."/>
            <person name="Tambong J.T."/>
            <person name="Tran Thi T.V."/>
        </authorList>
    </citation>
    <scope>NUCLEOTIDE SEQUENCE [LARGE SCALE GENOMIC DNA]</scope>
    <source>
        <strain evidence="21 22">323S2</strain>
    </source>
</reference>
<dbReference type="Gene3D" id="3.40.1110.10">
    <property type="entry name" value="Calcium-transporting ATPase, cytoplasmic domain N"/>
    <property type="match status" value="1"/>
</dbReference>
<evidence type="ECO:0000256" key="17">
    <source>
        <dbReference type="ARBA" id="ARBA00047295"/>
    </source>
</evidence>
<comment type="function">
    <text evidence="1">Mediates magnesium influx to the cytosol.</text>
</comment>
<dbReference type="InterPro" id="IPR023299">
    <property type="entry name" value="ATPase_P-typ_cyto_dom_N"/>
</dbReference>
<protein>
    <recommendedName>
        <fullName evidence="5">Magnesium-transporting ATPase, P-type 1</fullName>
        <ecNumber evidence="4">7.2.2.14</ecNumber>
    </recommendedName>
    <alternativeName>
        <fullName evidence="16">Mg(2+) transport ATPase, P-type 1</fullName>
    </alternativeName>
</protein>
<dbReference type="SUPFAM" id="SSF81653">
    <property type="entry name" value="Calcium ATPase, transduction domain A"/>
    <property type="match status" value="1"/>
</dbReference>
<dbReference type="InterPro" id="IPR023298">
    <property type="entry name" value="ATPase_P-typ_TM_dom_sf"/>
</dbReference>
<dbReference type="EMBL" id="JACBFH010000001">
    <property type="protein sequence ID" value="NYY95195.1"/>
    <property type="molecule type" value="Genomic_DNA"/>
</dbReference>
<evidence type="ECO:0000256" key="13">
    <source>
        <dbReference type="ARBA" id="ARBA00022967"/>
    </source>
</evidence>
<gene>
    <name evidence="20" type="primary">mgtA</name>
    <name evidence="21" type="ORF">G6321_00023805</name>
    <name evidence="20" type="ORF">G6321_44390</name>
</gene>
<dbReference type="EC" id="7.2.2.14" evidence="4"/>
<dbReference type="Pfam" id="PF00122">
    <property type="entry name" value="E1-E2_ATPase"/>
    <property type="match status" value="1"/>
</dbReference>
<keyword evidence="6" id="KW-1003">Cell membrane</keyword>
<feature type="domain" description="Cation-transporting P-type ATPase N-terminal" evidence="19">
    <location>
        <begin position="14"/>
        <end position="87"/>
    </location>
</feature>
<dbReference type="NCBIfam" id="TIGR01494">
    <property type="entry name" value="ATPase_P-type"/>
    <property type="match status" value="2"/>
</dbReference>
<evidence type="ECO:0000256" key="1">
    <source>
        <dbReference type="ARBA" id="ARBA00003954"/>
    </source>
</evidence>
<dbReference type="Pfam" id="PF00689">
    <property type="entry name" value="Cation_ATPase_C"/>
    <property type="match status" value="1"/>
</dbReference>
<dbReference type="Gene3D" id="1.20.1110.10">
    <property type="entry name" value="Calcium-transporting ATPase, transmembrane domain"/>
    <property type="match status" value="1"/>
</dbReference>
<evidence type="ECO:0000256" key="12">
    <source>
        <dbReference type="ARBA" id="ARBA00022842"/>
    </source>
</evidence>
<dbReference type="InterPro" id="IPR023214">
    <property type="entry name" value="HAD_sf"/>
</dbReference>
<keyword evidence="15 18" id="KW-0472">Membrane</keyword>
<dbReference type="GO" id="GO:0005886">
    <property type="term" value="C:plasma membrane"/>
    <property type="evidence" value="ECO:0007669"/>
    <property type="project" value="UniProtKB-SubCell"/>
</dbReference>
<organism evidence="20">
    <name type="scientific">Bradyrhizobium barranii subsp. barranii</name>
    <dbReference type="NCBI Taxonomy" id="2823807"/>
    <lineage>
        <taxon>Bacteria</taxon>
        <taxon>Pseudomonadati</taxon>
        <taxon>Pseudomonadota</taxon>
        <taxon>Alphaproteobacteria</taxon>
        <taxon>Hyphomicrobiales</taxon>
        <taxon>Nitrobacteraceae</taxon>
        <taxon>Bradyrhizobium</taxon>
        <taxon>Bradyrhizobium barranii</taxon>
    </lineage>
</organism>
<dbReference type="InterPro" id="IPR036412">
    <property type="entry name" value="HAD-like_sf"/>
</dbReference>
<evidence type="ECO:0000256" key="5">
    <source>
        <dbReference type="ARBA" id="ARBA00013555"/>
    </source>
</evidence>
<dbReference type="Pfam" id="PF00690">
    <property type="entry name" value="Cation_ATPase_N"/>
    <property type="match status" value="1"/>
</dbReference>